<sequence>MTGRSEFNNLPLNVLLNKVKKEGKVTTHGIALYEPDFSTFLVTENKKQLVYKSIYDPRYELVISYDSYTSLYDYHKYCDREEIGIAFGYDWKVFFIHVGALFLSDGEKCSLEYSYSSE</sequence>
<protein>
    <submittedName>
        <fullName evidence="1">Uncharacterized protein</fullName>
    </submittedName>
</protein>
<evidence type="ECO:0000313" key="2">
    <source>
        <dbReference type="Proteomes" id="UP000177371"/>
    </source>
</evidence>
<organism evidence="1 2">
    <name type="scientific">candidate division WWE3 bacterium RBG_16_37_10</name>
    <dbReference type="NCBI Taxonomy" id="1802610"/>
    <lineage>
        <taxon>Bacteria</taxon>
        <taxon>Katanobacteria</taxon>
    </lineage>
</organism>
<dbReference type="EMBL" id="MEUT01000032">
    <property type="protein sequence ID" value="OGC51017.1"/>
    <property type="molecule type" value="Genomic_DNA"/>
</dbReference>
<reference evidence="1 2" key="1">
    <citation type="journal article" date="2016" name="Nat. Commun.">
        <title>Thousands of microbial genomes shed light on interconnected biogeochemical processes in an aquifer system.</title>
        <authorList>
            <person name="Anantharaman K."/>
            <person name="Brown C.T."/>
            <person name="Hug L.A."/>
            <person name="Sharon I."/>
            <person name="Castelle C.J."/>
            <person name="Probst A.J."/>
            <person name="Thomas B.C."/>
            <person name="Singh A."/>
            <person name="Wilkins M.J."/>
            <person name="Karaoz U."/>
            <person name="Brodie E.L."/>
            <person name="Williams K.H."/>
            <person name="Hubbard S.S."/>
            <person name="Banfield J.F."/>
        </authorList>
    </citation>
    <scope>NUCLEOTIDE SEQUENCE [LARGE SCALE GENOMIC DNA]</scope>
</reference>
<gene>
    <name evidence="1" type="ORF">A2W32_03410</name>
</gene>
<name>A0A1F4V1F0_UNCKA</name>
<dbReference type="Proteomes" id="UP000177371">
    <property type="component" value="Unassembled WGS sequence"/>
</dbReference>
<proteinExistence type="predicted"/>
<accession>A0A1F4V1F0</accession>
<dbReference type="AlphaFoldDB" id="A0A1F4V1F0"/>
<evidence type="ECO:0000313" key="1">
    <source>
        <dbReference type="EMBL" id="OGC51017.1"/>
    </source>
</evidence>
<comment type="caution">
    <text evidence="1">The sequence shown here is derived from an EMBL/GenBank/DDBJ whole genome shotgun (WGS) entry which is preliminary data.</text>
</comment>